<reference evidence="2 3" key="1">
    <citation type="submission" date="2019-05" db="EMBL/GenBank/DDBJ databases">
        <title>Marinobacter panjinensis sp. nov., a moderately halophilic bacterium isolated from sea tidal flat environment.</title>
        <authorList>
            <person name="Yang W."/>
            <person name="An M."/>
            <person name="He W."/>
            <person name="Luo X."/>
            <person name="Zhu L."/>
            <person name="Chen G."/>
            <person name="Zhang Y."/>
            <person name="Wang Y."/>
        </authorList>
    </citation>
    <scope>NUCLEOTIDE SEQUENCE [LARGE SCALE GENOMIC DNA]</scope>
    <source>
        <strain evidence="2 3">PJ-16</strain>
    </source>
</reference>
<dbReference type="RefSeq" id="WP_137434398.1">
    <property type="nucleotide sequence ID" value="NZ_SZYH01000001.1"/>
</dbReference>
<feature type="compositionally biased region" description="Basic and acidic residues" evidence="1">
    <location>
        <begin position="305"/>
        <end position="331"/>
    </location>
</feature>
<sequence length="443" mass="49248">MLLQITRRSFRINVASLTWVFLLIFSPNVFSQDGDASSETEQPFDQLLSVLRNLNAYEPFANSNDYDAINSIVSEIEAVARDSKESPKFKEEKLTELRDILAKRRTEFLESIRETGEDVLSEEYRKSILDVCNFDPAAQDALDNEIRAIASLNDRADQERAAKRLLAPNKQCEDTLLLVATSLDDDIAKLSGEIDVLDRRVEELRSEIEDSPDDSTREEKQKKLQGVLQERERKKQIIEKKKKVRGEIDVGLLLSGIANIAVGFAITVFSGGTLWPVVGQALMSGGAAMVGKSLEPLLKHEEVTEREVAETGKYERSVNDAHEPSDIERRKASNSPAVRGYSNISPDQNGNFAVYQNVDGSIKVVQVEPFKVVATIPHDFPTTAGNEYGISNLSGVAQMKVTDISDVRTRITIRFTGRTSDGKNLTGALIEHSQEPGFLLAFE</sequence>
<keyword evidence="3" id="KW-1185">Reference proteome</keyword>
<dbReference type="Proteomes" id="UP000308488">
    <property type="component" value="Unassembled WGS sequence"/>
</dbReference>
<proteinExistence type="predicted"/>
<feature type="compositionally biased region" description="Basic and acidic residues" evidence="1">
    <location>
        <begin position="206"/>
        <end position="222"/>
    </location>
</feature>
<dbReference type="EMBL" id="SZYH01000001">
    <property type="protein sequence ID" value="TKV66977.1"/>
    <property type="molecule type" value="Genomic_DNA"/>
</dbReference>
<evidence type="ECO:0000256" key="1">
    <source>
        <dbReference type="SAM" id="MobiDB-lite"/>
    </source>
</evidence>
<organism evidence="2 3">
    <name type="scientific">Marinobacter panjinensis</name>
    <dbReference type="NCBI Taxonomy" id="2576384"/>
    <lineage>
        <taxon>Bacteria</taxon>
        <taxon>Pseudomonadati</taxon>
        <taxon>Pseudomonadota</taxon>
        <taxon>Gammaproteobacteria</taxon>
        <taxon>Pseudomonadales</taxon>
        <taxon>Marinobacteraceae</taxon>
        <taxon>Marinobacter</taxon>
    </lineage>
</organism>
<accession>A0A4U6R042</accession>
<dbReference type="AlphaFoldDB" id="A0A4U6R042"/>
<name>A0A4U6R042_9GAMM</name>
<evidence type="ECO:0000313" key="3">
    <source>
        <dbReference type="Proteomes" id="UP000308488"/>
    </source>
</evidence>
<gene>
    <name evidence="2" type="ORF">FDP08_02180</name>
</gene>
<feature type="region of interest" description="Disordered" evidence="1">
    <location>
        <begin position="206"/>
        <end position="226"/>
    </location>
</feature>
<evidence type="ECO:0000313" key="2">
    <source>
        <dbReference type="EMBL" id="TKV66977.1"/>
    </source>
</evidence>
<comment type="caution">
    <text evidence="2">The sequence shown here is derived from an EMBL/GenBank/DDBJ whole genome shotgun (WGS) entry which is preliminary data.</text>
</comment>
<protein>
    <submittedName>
        <fullName evidence="2">Uncharacterized protein</fullName>
    </submittedName>
</protein>
<feature type="region of interest" description="Disordered" evidence="1">
    <location>
        <begin position="305"/>
        <end position="344"/>
    </location>
</feature>